<proteinExistence type="predicted"/>
<sequence>MSQPAQKLRLSALIALVVGSMIGGGGFSLPQNMAARAEGGAGLILSLLPISQPPRQNLLFPLPFFSL</sequence>
<evidence type="ECO:0008006" key="3">
    <source>
        <dbReference type="Google" id="ProtNLM"/>
    </source>
</evidence>
<dbReference type="AlphaFoldDB" id="A0A9Q3X6H1"/>
<accession>A0A9Q3X6H1</accession>
<name>A0A9Q3X6H1_PSESX</name>
<evidence type="ECO:0000313" key="2">
    <source>
        <dbReference type="Proteomes" id="UP000814207"/>
    </source>
</evidence>
<dbReference type="Proteomes" id="UP000814207">
    <property type="component" value="Unassembled WGS sequence"/>
</dbReference>
<evidence type="ECO:0000313" key="1">
    <source>
        <dbReference type="EMBL" id="MCF5065715.1"/>
    </source>
</evidence>
<organism evidence="1 2">
    <name type="scientific">Pseudomonas syringae</name>
    <dbReference type="NCBI Taxonomy" id="317"/>
    <lineage>
        <taxon>Bacteria</taxon>
        <taxon>Pseudomonadati</taxon>
        <taxon>Pseudomonadota</taxon>
        <taxon>Gammaproteobacteria</taxon>
        <taxon>Pseudomonadales</taxon>
        <taxon>Pseudomonadaceae</taxon>
        <taxon>Pseudomonas</taxon>
    </lineage>
</organism>
<reference evidence="1" key="1">
    <citation type="submission" date="2019-11" db="EMBL/GenBank/DDBJ databases">
        <title>Epiphytic Pseudomonas syringae from cherry orchards.</title>
        <authorList>
            <person name="Hulin M.T."/>
        </authorList>
    </citation>
    <scope>NUCLEOTIDE SEQUENCE</scope>
    <source>
        <strain evidence="1">PA-6-9A</strain>
    </source>
</reference>
<gene>
    <name evidence="1" type="ORF">GIW73_22525</name>
</gene>
<protein>
    <recommendedName>
        <fullName evidence="3">Arginine/ornithine antiporter</fullName>
    </recommendedName>
</protein>
<comment type="caution">
    <text evidence="1">The sequence shown here is derived from an EMBL/GenBank/DDBJ whole genome shotgun (WGS) entry which is preliminary data.</text>
</comment>
<dbReference type="EMBL" id="WKEU01000136">
    <property type="protein sequence ID" value="MCF5065715.1"/>
    <property type="molecule type" value="Genomic_DNA"/>
</dbReference>